<dbReference type="Pfam" id="PF03478">
    <property type="entry name" value="Beta-prop_KIB1-4"/>
    <property type="match status" value="1"/>
</dbReference>
<reference evidence="2" key="1">
    <citation type="submission" date="2019-03" db="EMBL/GenBank/DDBJ databases">
        <title>WGS assembly of Setaria viridis.</title>
        <authorList>
            <person name="Huang P."/>
            <person name="Jenkins J."/>
            <person name="Grimwood J."/>
            <person name="Barry K."/>
            <person name="Healey A."/>
            <person name="Mamidi S."/>
            <person name="Sreedasyam A."/>
            <person name="Shu S."/>
            <person name="Feldman M."/>
            <person name="Wu J."/>
            <person name="Yu Y."/>
            <person name="Chen C."/>
            <person name="Johnson J."/>
            <person name="Rokhsar D."/>
            <person name="Baxter I."/>
            <person name="Schmutz J."/>
            <person name="Brutnell T."/>
            <person name="Kellogg E."/>
        </authorList>
    </citation>
    <scope>NUCLEOTIDE SEQUENCE [LARGE SCALE GENOMIC DNA]</scope>
</reference>
<dbReference type="AlphaFoldDB" id="A0A4U6U6D0"/>
<accession>A0A4U6U6D0</accession>
<evidence type="ECO:0000259" key="1">
    <source>
        <dbReference type="Pfam" id="PF03478"/>
    </source>
</evidence>
<dbReference type="Gramene" id="TKW10572">
    <property type="protein sequence ID" value="TKW10572"/>
    <property type="gene ID" value="SEVIR_6G174000v2"/>
</dbReference>
<dbReference type="PANTHER" id="PTHR40891:SF1">
    <property type="entry name" value="DUF295 DOMAIN-CONTAINING PROTEIN"/>
    <property type="match status" value="1"/>
</dbReference>
<gene>
    <name evidence="2" type="ORF">SEVIR_6G174000v2</name>
</gene>
<sequence length="288" mass="31664">MARRLPSGFGTRPWLIQAHGSCKDTQTLVDMPDRSLHEVIIPEMQDEATHDCFLLSVTSRTSKISLPPLRPTTEYKGATCGVLGSPANFTVVIVSEVEVESEQKFMLCCCPGDQDWTDLTAADDNLRFSGTIVSHAGKLYAGNLVVTDVIDGAVRSRFLDTEGKVEAMHGSTASYLVVSSGDIFSVWIKYLGRPYDCSLIKIVVRRRDLSDLVWTRVESIGSDCDFLLSGDYGLSCSAAAAGMQGNCIYLVWSSCDCERLYKFCLDDMTKSFHQILPNPTSPCCIPDE</sequence>
<dbReference type="InterPro" id="IPR005174">
    <property type="entry name" value="KIB1-4_b-propeller"/>
</dbReference>
<dbReference type="OMA" id="PCCIPDE"/>
<proteinExistence type="predicted"/>
<dbReference type="PANTHER" id="PTHR40891">
    <property type="entry name" value="DUF295 DOMAIN-CONTAINING PROTEIN"/>
    <property type="match status" value="1"/>
</dbReference>
<protein>
    <recommendedName>
        <fullName evidence="1">KIB1-4 beta-propeller domain-containing protein</fullName>
    </recommendedName>
</protein>
<evidence type="ECO:0000313" key="3">
    <source>
        <dbReference type="Proteomes" id="UP000298652"/>
    </source>
</evidence>
<feature type="domain" description="KIB1-4 beta-propeller" evidence="1">
    <location>
        <begin position="45"/>
        <end position="256"/>
    </location>
</feature>
<name>A0A4U6U6D0_SETVI</name>
<dbReference type="Proteomes" id="UP000298652">
    <property type="component" value="Chromosome 6"/>
</dbReference>
<keyword evidence="3" id="KW-1185">Reference proteome</keyword>
<evidence type="ECO:0000313" key="2">
    <source>
        <dbReference type="EMBL" id="TKW10572.1"/>
    </source>
</evidence>
<organism evidence="2 3">
    <name type="scientific">Setaria viridis</name>
    <name type="common">Green bristlegrass</name>
    <name type="synonym">Setaria italica subsp. viridis</name>
    <dbReference type="NCBI Taxonomy" id="4556"/>
    <lineage>
        <taxon>Eukaryota</taxon>
        <taxon>Viridiplantae</taxon>
        <taxon>Streptophyta</taxon>
        <taxon>Embryophyta</taxon>
        <taxon>Tracheophyta</taxon>
        <taxon>Spermatophyta</taxon>
        <taxon>Magnoliopsida</taxon>
        <taxon>Liliopsida</taxon>
        <taxon>Poales</taxon>
        <taxon>Poaceae</taxon>
        <taxon>PACMAD clade</taxon>
        <taxon>Panicoideae</taxon>
        <taxon>Panicodae</taxon>
        <taxon>Paniceae</taxon>
        <taxon>Cenchrinae</taxon>
        <taxon>Setaria</taxon>
    </lineage>
</organism>
<dbReference type="EMBL" id="CM016557">
    <property type="protein sequence ID" value="TKW10572.1"/>
    <property type="molecule type" value="Genomic_DNA"/>
</dbReference>